<dbReference type="SUPFAM" id="SSF69593">
    <property type="entry name" value="Glycerol-3-phosphate (1)-acyltransferase"/>
    <property type="match status" value="1"/>
</dbReference>
<dbReference type="GO" id="GO:0047184">
    <property type="term" value="F:1-acylglycerophosphocholine O-acyltransferase activity"/>
    <property type="evidence" value="ECO:0007669"/>
    <property type="project" value="TreeGrafter"/>
</dbReference>
<evidence type="ECO:0000313" key="18">
    <source>
        <dbReference type="Ensembl" id="ENSCCRP00020005160.1"/>
    </source>
</evidence>
<dbReference type="GO" id="GO:0042171">
    <property type="term" value="F:lysophosphatidic acid acyltransferase activity"/>
    <property type="evidence" value="ECO:0007669"/>
    <property type="project" value="TreeGrafter"/>
</dbReference>
<keyword evidence="10" id="KW-0443">Lipid metabolism</keyword>
<reference evidence="18" key="1">
    <citation type="submission" date="2025-08" db="UniProtKB">
        <authorList>
            <consortium name="Ensembl"/>
        </authorList>
    </citation>
    <scope>IDENTIFICATION</scope>
</reference>
<dbReference type="Proteomes" id="UP000694701">
    <property type="component" value="Unplaced"/>
</dbReference>
<evidence type="ECO:0000256" key="4">
    <source>
        <dbReference type="ARBA" id="ARBA00022516"/>
    </source>
</evidence>
<evidence type="ECO:0000256" key="15">
    <source>
        <dbReference type="ARBA" id="ARBA00025707"/>
    </source>
</evidence>
<dbReference type="PANTHER" id="PTHR23063:SF57">
    <property type="entry name" value="LYSOPHOSPHATIDYLCHOLINE ACYLTRANSFERASE 1"/>
    <property type="match status" value="1"/>
</dbReference>
<keyword evidence="8" id="KW-0106">Calcium</keyword>
<dbReference type="GO" id="GO:0005509">
    <property type="term" value="F:calcium ion binding"/>
    <property type="evidence" value="ECO:0007669"/>
    <property type="project" value="InterPro"/>
</dbReference>
<dbReference type="CDD" id="cd07991">
    <property type="entry name" value="LPLAT_LPCAT1-like"/>
    <property type="match status" value="1"/>
</dbReference>
<comment type="subcellular location">
    <subcellularLocation>
        <location evidence="1">Membrane</location>
    </subcellularLocation>
</comment>
<keyword evidence="13" id="KW-1208">Phospholipid metabolism</keyword>
<name>A0A8C2C5C7_CYPCA</name>
<dbReference type="InterPro" id="IPR011992">
    <property type="entry name" value="EF-hand-dom_pair"/>
</dbReference>
<organism evidence="18 19">
    <name type="scientific">Cyprinus carpio</name>
    <name type="common">Common carp</name>
    <dbReference type="NCBI Taxonomy" id="7962"/>
    <lineage>
        <taxon>Eukaryota</taxon>
        <taxon>Metazoa</taxon>
        <taxon>Chordata</taxon>
        <taxon>Craniata</taxon>
        <taxon>Vertebrata</taxon>
        <taxon>Euteleostomi</taxon>
        <taxon>Actinopterygii</taxon>
        <taxon>Neopterygii</taxon>
        <taxon>Teleostei</taxon>
        <taxon>Ostariophysi</taxon>
        <taxon>Cypriniformes</taxon>
        <taxon>Cyprinidae</taxon>
        <taxon>Cyprininae</taxon>
        <taxon>Cyprinus</taxon>
    </lineage>
</organism>
<dbReference type="InterPro" id="IPR018247">
    <property type="entry name" value="EF_Hand_1_Ca_BS"/>
</dbReference>
<dbReference type="PROSITE" id="PS50222">
    <property type="entry name" value="EF_HAND_2"/>
    <property type="match status" value="2"/>
</dbReference>
<feature type="domain" description="EF-hand" evidence="17">
    <location>
        <begin position="445"/>
        <end position="480"/>
    </location>
</feature>
<dbReference type="SMART" id="SM00054">
    <property type="entry name" value="EFh"/>
    <property type="match status" value="3"/>
</dbReference>
<evidence type="ECO:0000313" key="19">
    <source>
        <dbReference type="Proteomes" id="UP000694701"/>
    </source>
</evidence>
<evidence type="ECO:0000256" key="10">
    <source>
        <dbReference type="ARBA" id="ARBA00023098"/>
    </source>
</evidence>
<protein>
    <recommendedName>
        <fullName evidence="17">EF-hand domain-containing protein</fullName>
    </recommendedName>
</protein>
<evidence type="ECO:0000259" key="17">
    <source>
        <dbReference type="PROSITE" id="PS50222"/>
    </source>
</evidence>
<comment type="pathway">
    <text evidence="2">Lipid metabolism; phospholipid metabolism.</text>
</comment>
<evidence type="ECO:0000256" key="14">
    <source>
        <dbReference type="ARBA" id="ARBA00023315"/>
    </source>
</evidence>
<dbReference type="AlphaFoldDB" id="A0A8C2C5C7"/>
<evidence type="ECO:0000256" key="9">
    <source>
        <dbReference type="ARBA" id="ARBA00022989"/>
    </source>
</evidence>
<dbReference type="UniPathway" id="UPA00085"/>
<dbReference type="PROSITE" id="PS00018">
    <property type="entry name" value="EF_HAND_1"/>
    <property type="match status" value="1"/>
</dbReference>
<dbReference type="SMART" id="SM00563">
    <property type="entry name" value="PlsC"/>
    <property type="match status" value="1"/>
</dbReference>
<evidence type="ECO:0000256" key="11">
    <source>
        <dbReference type="ARBA" id="ARBA00023136"/>
    </source>
</evidence>
<evidence type="ECO:0000256" key="2">
    <source>
        <dbReference type="ARBA" id="ARBA00005074"/>
    </source>
</evidence>
<keyword evidence="6 16" id="KW-0812">Transmembrane</keyword>
<dbReference type="GO" id="GO:0016020">
    <property type="term" value="C:membrane"/>
    <property type="evidence" value="ECO:0007669"/>
    <property type="project" value="UniProtKB-SubCell"/>
</dbReference>
<dbReference type="CDD" id="cd00051">
    <property type="entry name" value="EFh"/>
    <property type="match status" value="1"/>
</dbReference>
<evidence type="ECO:0000256" key="12">
    <source>
        <dbReference type="ARBA" id="ARBA00023209"/>
    </source>
</evidence>
<keyword evidence="9 16" id="KW-1133">Transmembrane helix</keyword>
<dbReference type="InterPro" id="IPR002048">
    <property type="entry name" value="EF_hand_dom"/>
</dbReference>
<sequence length="517" mass="58876">MRLRLMESTLAGGGEKRELPPPFRNPFVHDLRFTTAQKLQIGFMTVTLFPIRLFIAAFMMLLAWPFAFIASVGRSETAVEPQCLWRKLVDVVLRTIMRVMWFAGGFHWISIKGRQAPPAEAPILTLGPHSSYFDAIPVTMTMASIVMKAESKDIPVWGTLIRYIRPVFVSRSDQDSRRKTVEEIKRRARSGGDWPQIMIFPEGTCTNRSCLITFKPGAFIPAVPVQPVVIRYPNKLDTITWTWQGPGAFKILWLTLCQLHNEFEIEYLPIYSPSEEEKKNPALFAHNVRRLMAKALQVPVTDYSFEDCQLATAQGQVRLPVDTCLLEFSKLLRSLGLKRVNWEKLLQDYGKRARSLQGQRLSLEDFGRFLELPVSLELRHMFALFDENEEHSMDVREFVIAFSVVCRPAKTLDTIRLAFQMFGAEQDGAITESELMCILRTALGLGELKVSRLFRAIDEEDSGKISFESFREFVDQHPDFGEQYLYSDSAGFGSSSPSHTTNGFCADFSPSEQKKLD</sequence>
<keyword evidence="11 16" id="KW-0472">Membrane</keyword>
<evidence type="ECO:0000256" key="3">
    <source>
        <dbReference type="ARBA" id="ARBA00008655"/>
    </source>
</evidence>
<dbReference type="GO" id="GO:0008654">
    <property type="term" value="P:phospholipid biosynthetic process"/>
    <property type="evidence" value="ECO:0007669"/>
    <property type="project" value="UniProtKB-KW"/>
</dbReference>
<dbReference type="SUPFAM" id="SSF47473">
    <property type="entry name" value="EF-hand"/>
    <property type="match status" value="1"/>
</dbReference>
<dbReference type="PANTHER" id="PTHR23063">
    <property type="entry name" value="PHOSPHOLIPID ACYLTRANSFERASE"/>
    <property type="match status" value="1"/>
</dbReference>
<keyword evidence="12" id="KW-0594">Phospholipid biosynthesis</keyword>
<feature type="transmembrane region" description="Helical" evidence="16">
    <location>
        <begin position="49"/>
        <end position="70"/>
    </location>
</feature>
<comment type="similarity">
    <text evidence="3">Belongs to the 1-acyl-sn-glycerol-3-phosphate acyltransferase family.</text>
</comment>
<evidence type="ECO:0000256" key="5">
    <source>
        <dbReference type="ARBA" id="ARBA00022679"/>
    </source>
</evidence>
<keyword evidence="5" id="KW-0808">Transferase</keyword>
<dbReference type="Pfam" id="PF13833">
    <property type="entry name" value="EF-hand_8"/>
    <property type="match status" value="1"/>
</dbReference>
<feature type="domain" description="EF-hand" evidence="17">
    <location>
        <begin position="373"/>
        <end position="408"/>
    </location>
</feature>
<dbReference type="Gene3D" id="1.10.238.10">
    <property type="entry name" value="EF-hand"/>
    <property type="match status" value="1"/>
</dbReference>
<dbReference type="Ensembl" id="ENSCCRT00020005841.1">
    <property type="protein sequence ID" value="ENSCCRP00020005160.1"/>
    <property type="gene ID" value="ENSCCRG00020002782.1"/>
</dbReference>
<keyword evidence="4" id="KW-0444">Lipid biosynthesis</keyword>
<accession>A0A8C2C5C7</accession>
<evidence type="ECO:0000256" key="1">
    <source>
        <dbReference type="ARBA" id="ARBA00004370"/>
    </source>
</evidence>
<keyword evidence="14" id="KW-0012">Acyltransferase</keyword>
<comment type="pathway">
    <text evidence="15">Phospholipid metabolism.</text>
</comment>
<dbReference type="InterPro" id="IPR045252">
    <property type="entry name" value="LPCAT1-like"/>
</dbReference>
<keyword evidence="7" id="KW-0479">Metal-binding</keyword>
<dbReference type="InterPro" id="IPR002123">
    <property type="entry name" value="Plipid/glycerol_acylTrfase"/>
</dbReference>
<dbReference type="Pfam" id="PF01553">
    <property type="entry name" value="Acyltransferase"/>
    <property type="match status" value="1"/>
</dbReference>
<proteinExistence type="inferred from homology"/>
<evidence type="ECO:0000256" key="6">
    <source>
        <dbReference type="ARBA" id="ARBA00022692"/>
    </source>
</evidence>
<evidence type="ECO:0000256" key="13">
    <source>
        <dbReference type="ARBA" id="ARBA00023264"/>
    </source>
</evidence>
<dbReference type="GO" id="GO:0005783">
    <property type="term" value="C:endoplasmic reticulum"/>
    <property type="evidence" value="ECO:0007669"/>
    <property type="project" value="TreeGrafter"/>
</dbReference>
<evidence type="ECO:0000256" key="7">
    <source>
        <dbReference type="ARBA" id="ARBA00022723"/>
    </source>
</evidence>
<evidence type="ECO:0000256" key="8">
    <source>
        <dbReference type="ARBA" id="ARBA00022837"/>
    </source>
</evidence>
<evidence type="ECO:0000256" key="16">
    <source>
        <dbReference type="SAM" id="Phobius"/>
    </source>
</evidence>